<comment type="caution">
    <text evidence="3">The sequence shown here is derived from an EMBL/GenBank/DDBJ whole genome shotgun (WGS) entry which is preliminary data.</text>
</comment>
<keyword evidence="2" id="KW-0812">Transmembrane</keyword>
<dbReference type="InterPro" id="IPR017850">
    <property type="entry name" value="Alkaline_phosphatase_core_sf"/>
</dbReference>
<dbReference type="Gene3D" id="3.40.720.10">
    <property type="entry name" value="Alkaline Phosphatase, subunit A"/>
    <property type="match status" value="2"/>
</dbReference>
<feature type="compositionally biased region" description="Basic and acidic residues" evidence="1">
    <location>
        <begin position="564"/>
        <end position="581"/>
    </location>
</feature>
<evidence type="ECO:0000256" key="1">
    <source>
        <dbReference type="SAM" id="MobiDB-lite"/>
    </source>
</evidence>
<dbReference type="EMBL" id="AHKC01012033">
    <property type="protein sequence ID" value="EKF30497.1"/>
    <property type="molecule type" value="Genomic_DNA"/>
</dbReference>
<dbReference type="Proteomes" id="UP000007350">
    <property type="component" value="Unassembled WGS sequence"/>
</dbReference>
<keyword evidence="2" id="KW-0472">Membrane</keyword>
<sequence length="624" mass="68888">MGVRRENEKKKKMYLFIYTCKAALQEHLLLKKYFFLFLLFMSVSLHSPFLPAIPPFPLKDIYRVKSAAKTWDTLTMRFDPQQQQQGNKDAPLSNGQSQPFRVSKLSLDFNGTSDSARMKAATVQEIVDQQDADADVVQAGRCCTVVFLPFIVVVLLLGTIFGVVFTNGRALDVEGVPRAVLFIIEGFKGTTFNELLEGQRLPHIRRMLVEQHGVYAACDSLEDVRCARAVLVEDDVTGEAFMSAGAGMATILTGVSPRRHGVRNDTWMSYAALSSTSMQFPSVALRVTLAEKRAVAIGGPCLLNGLDVRTGQCNVPGVLDAECVTPPVSVNSVDANGLNKRRPASTFTDAVDHFDIPPMMTCLHLKSCNLFKRALTLSSGRDGREEREFTRDLIDLFGGLSSEGQEAGNSYDNSLLIFNFNALALRAGDENLPDFTYDRGSLEYAAQAFLIDSLVGQVLAFVQDRAHSRKENWLVVGTSNHGGVGKSFGNFGDEDEVVPFFLATYTSNRRGYRRLRPLTRPVTHMDATPTILKWLGIAPYDEDDEEDEEKKQKQNNFEGGVLASRREETGRQHNGNDEEKNLATSNKRSSSPNTNDRRRLLDGVPQGICGSGLRTKDCAVAGGE</sequence>
<evidence type="ECO:0000313" key="3">
    <source>
        <dbReference type="EMBL" id="EKF30497.1"/>
    </source>
</evidence>
<dbReference type="AlphaFoldDB" id="K2NNS3"/>
<organism evidence="3 4">
    <name type="scientific">Trypanosoma cruzi marinkellei</name>
    <dbReference type="NCBI Taxonomy" id="85056"/>
    <lineage>
        <taxon>Eukaryota</taxon>
        <taxon>Discoba</taxon>
        <taxon>Euglenozoa</taxon>
        <taxon>Kinetoplastea</taxon>
        <taxon>Metakinetoplastina</taxon>
        <taxon>Trypanosomatida</taxon>
        <taxon>Trypanosomatidae</taxon>
        <taxon>Trypanosoma</taxon>
        <taxon>Schizotrypanum</taxon>
    </lineage>
</organism>
<keyword evidence="2" id="KW-1133">Transmembrane helix</keyword>
<protein>
    <submittedName>
        <fullName evidence="3">Uncharacterized protein</fullName>
    </submittedName>
</protein>
<name>K2NNS3_TRYCR</name>
<evidence type="ECO:0000313" key="4">
    <source>
        <dbReference type="Proteomes" id="UP000007350"/>
    </source>
</evidence>
<evidence type="ECO:0000256" key="2">
    <source>
        <dbReference type="SAM" id="Phobius"/>
    </source>
</evidence>
<feature type="transmembrane region" description="Helical" evidence="2">
    <location>
        <begin position="33"/>
        <end position="53"/>
    </location>
</feature>
<dbReference type="SUPFAM" id="SSF53649">
    <property type="entry name" value="Alkaline phosphatase-like"/>
    <property type="match status" value="1"/>
</dbReference>
<feature type="transmembrane region" description="Helical" evidence="2">
    <location>
        <begin position="145"/>
        <end position="165"/>
    </location>
</feature>
<accession>K2NNS3</accession>
<feature type="region of interest" description="Disordered" evidence="1">
    <location>
        <begin position="543"/>
        <end position="624"/>
    </location>
</feature>
<keyword evidence="4" id="KW-1185">Reference proteome</keyword>
<proteinExistence type="predicted"/>
<reference evidence="3 4" key="1">
    <citation type="journal article" date="2012" name="BMC Genomics">
        <title>Comparative genomic analysis of human infective Trypanosoma cruzi lineages with the bat-restricted subspecies T. cruzi marinkellei.</title>
        <authorList>
            <person name="Franzen O."/>
            <person name="Talavera-Lopez C."/>
            <person name="Ochaya S."/>
            <person name="Butler C.E."/>
            <person name="Messenger L.A."/>
            <person name="Lewis M.D."/>
            <person name="Llewellyn M.S."/>
            <person name="Marinkelle C.J."/>
            <person name="Tyler K.M."/>
            <person name="Miles M.A."/>
            <person name="Andersson B."/>
        </authorList>
    </citation>
    <scope>NUCLEOTIDE SEQUENCE [LARGE SCALE GENOMIC DNA]</scope>
    <source>
        <strain evidence="3 4">B7</strain>
    </source>
</reference>
<feature type="compositionally biased region" description="Polar residues" evidence="1">
    <location>
        <begin position="582"/>
        <end position="594"/>
    </location>
</feature>
<gene>
    <name evidence="3" type="ORF">MOQ_005691</name>
</gene>
<dbReference type="OrthoDB" id="270206at2759"/>